<gene>
    <name evidence="7" type="ORF">KUV50_16455</name>
</gene>
<dbReference type="InterPro" id="IPR002528">
    <property type="entry name" value="MATE_fam"/>
</dbReference>
<feature type="transmembrane region" description="Helical" evidence="6">
    <location>
        <begin position="12"/>
        <end position="31"/>
    </location>
</feature>
<evidence type="ECO:0000313" key="7">
    <source>
        <dbReference type="EMBL" id="MBY5959747.1"/>
    </source>
</evidence>
<evidence type="ECO:0000256" key="5">
    <source>
        <dbReference type="ARBA" id="ARBA00023136"/>
    </source>
</evidence>
<feature type="transmembrane region" description="Helical" evidence="6">
    <location>
        <begin position="314"/>
        <end position="334"/>
    </location>
</feature>
<feature type="transmembrane region" description="Helical" evidence="6">
    <location>
        <begin position="235"/>
        <end position="257"/>
    </location>
</feature>
<feature type="transmembrane region" description="Helical" evidence="6">
    <location>
        <begin position="263"/>
        <end position="281"/>
    </location>
</feature>
<dbReference type="GO" id="GO:0005886">
    <property type="term" value="C:plasma membrane"/>
    <property type="evidence" value="ECO:0007669"/>
    <property type="project" value="TreeGrafter"/>
</dbReference>
<dbReference type="GO" id="GO:0015297">
    <property type="term" value="F:antiporter activity"/>
    <property type="evidence" value="ECO:0007669"/>
    <property type="project" value="InterPro"/>
</dbReference>
<proteinExistence type="inferred from homology"/>
<evidence type="ECO:0000256" key="4">
    <source>
        <dbReference type="ARBA" id="ARBA00022989"/>
    </source>
</evidence>
<sequence length="438" mass="49488">MKSKLFLRLNKEIWALALPNIISNISVPLLSTVDTALMGRLSAAHLGAVGLSSMIFNFLYWNFGFLRMGTTGLTAQSYGAKDFEQIMYTLWRALLLGLAIALVLFVFQNPLSDLAVLALQVQPGQIEMVKSYFFIRIWAAPAYMALLTITGWFFGMQNAIYPLILTAAVNVINIGLSFYLVNYQGMEIRGVALGTVAAQYFGCALGAVLFFIKYRGITFRIRWSRLFHMDTFHRFLLMNRDLFIRTVLLTLVFGFFYSQSSTFGVLSLAVSVVLMQFINWMSYGVDGMAFAAESVVGKYAGAHDELASRKAIQLIFAWGLLFAVLYAAMYGVFYQGLFRVFTNEMDVIMAGMDYRLWMILIPLLGFASYIWDGIFIGLTASRSMRNAMILPCIVFVVGYYLFQDTLGLHSLFLALTVFLFARGAVQTWMYWRKGLEMK</sequence>
<feature type="transmembrane region" description="Helical" evidence="6">
    <location>
        <begin position="133"/>
        <end position="154"/>
    </location>
</feature>
<dbReference type="Pfam" id="PF01554">
    <property type="entry name" value="MatE"/>
    <property type="match status" value="2"/>
</dbReference>
<keyword evidence="4 6" id="KW-1133">Transmembrane helix</keyword>
<name>A0A953I1V1_9BACT</name>
<feature type="transmembrane region" description="Helical" evidence="6">
    <location>
        <begin position="43"/>
        <end position="65"/>
    </location>
</feature>
<organism evidence="7 8">
    <name type="scientific">Membranihabitans marinus</name>
    <dbReference type="NCBI Taxonomy" id="1227546"/>
    <lineage>
        <taxon>Bacteria</taxon>
        <taxon>Pseudomonadati</taxon>
        <taxon>Bacteroidota</taxon>
        <taxon>Saprospiria</taxon>
        <taxon>Saprospirales</taxon>
        <taxon>Saprospiraceae</taxon>
        <taxon>Membranihabitans</taxon>
    </lineage>
</organism>
<feature type="transmembrane region" description="Helical" evidence="6">
    <location>
        <begin position="193"/>
        <end position="214"/>
    </location>
</feature>
<evidence type="ECO:0000256" key="1">
    <source>
        <dbReference type="ARBA" id="ARBA00004141"/>
    </source>
</evidence>
<dbReference type="GO" id="GO:0042910">
    <property type="term" value="F:xenobiotic transmembrane transporter activity"/>
    <property type="evidence" value="ECO:0007669"/>
    <property type="project" value="InterPro"/>
</dbReference>
<keyword evidence="3 6" id="KW-0812">Transmembrane</keyword>
<dbReference type="NCBIfam" id="TIGR00797">
    <property type="entry name" value="matE"/>
    <property type="match status" value="1"/>
</dbReference>
<dbReference type="PANTHER" id="PTHR42893">
    <property type="entry name" value="PROTEIN DETOXIFICATION 44, CHLOROPLASTIC-RELATED"/>
    <property type="match status" value="1"/>
</dbReference>
<dbReference type="InterPro" id="IPR044644">
    <property type="entry name" value="DinF-like"/>
</dbReference>
<dbReference type="Proteomes" id="UP000753961">
    <property type="component" value="Unassembled WGS sequence"/>
</dbReference>
<keyword evidence="8" id="KW-1185">Reference proteome</keyword>
<feature type="transmembrane region" description="Helical" evidence="6">
    <location>
        <begin position="354"/>
        <end position="371"/>
    </location>
</feature>
<feature type="transmembrane region" description="Helical" evidence="6">
    <location>
        <begin position="383"/>
        <end position="402"/>
    </location>
</feature>
<evidence type="ECO:0000256" key="3">
    <source>
        <dbReference type="ARBA" id="ARBA00022692"/>
    </source>
</evidence>
<comment type="caution">
    <text evidence="7">The sequence shown here is derived from an EMBL/GenBank/DDBJ whole genome shotgun (WGS) entry which is preliminary data.</text>
</comment>
<protein>
    <submittedName>
        <fullName evidence="7">MATE family efflux transporter</fullName>
    </submittedName>
</protein>
<dbReference type="PANTHER" id="PTHR42893:SF46">
    <property type="entry name" value="PROTEIN DETOXIFICATION 44, CHLOROPLASTIC"/>
    <property type="match status" value="1"/>
</dbReference>
<keyword evidence="5 6" id="KW-0472">Membrane</keyword>
<dbReference type="CDD" id="cd13136">
    <property type="entry name" value="MATE_DinF_like"/>
    <property type="match status" value="1"/>
</dbReference>
<accession>A0A953I1V1</accession>
<dbReference type="RefSeq" id="WP_222581283.1">
    <property type="nucleotide sequence ID" value="NZ_JAHVHU010000017.1"/>
</dbReference>
<feature type="transmembrane region" description="Helical" evidence="6">
    <location>
        <begin position="161"/>
        <end position="181"/>
    </location>
</feature>
<feature type="transmembrane region" description="Helical" evidence="6">
    <location>
        <begin position="86"/>
        <end position="107"/>
    </location>
</feature>
<reference evidence="7" key="1">
    <citation type="submission" date="2021-06" db="EMBL/GenBank/DDBJ databases">
        <title>44 bacteria genomes isolated from Dapeng, Shenzhen.</title>
        <authorList>
            <person name="Zheng W."/>
            <person name="Yu S."/>
            <person name="Huang Y."/>
        </authorList>
    </citation>
    <scope>NUCLEOTIDE SEQUENCE</scope>
    <source>
        <strain evidence="7">DP5N28-2</strain>
    </source>
</reference>
<evidence type="ECO:0000256" key="6">
    <source>
        <dbReference type="SAM" id="Phobius"/>
    </source>
</evidence>
<dbReference type="EMBL" id="JAHVHU010000017">
    <property type="protein sequence ID" value="MBY5959747.1"/>
    <property type="molecule type" value="Genomic_DNA"/>
</dbReference>
<comment type="similarity">
    <text evidence="2">Belongs to the multi antimicrobial extrusion (MATE) (TC 2.A.66.1) family.</text>
</comment>
<feature type="transmembrane region" description="Helical" evidence="6">
    <location>
        <begin position="408"/>
        <end position="431"/>
    </location>
</feature>
<dbReference type="AlphaFoldDB" id="A0A953I1V1"/>
<comment type="subcellular location">
    <subcellularLocation>
        <location evidence="1">Membrane</location>
        <topology evidence="1">Multi-pass membrane protein</topology>
    </subcellularLocation>
</comment>
<evidence type="ECO:0000313" key="8">
    <source>
        <dbReference type="Proteomes" id="UP000753961"/>
    </source>
</evidence>
<evidence type="ECO:0000256" key="2">
    <source>
        <dbReference type="ARBA" id="ARBA00010199"/>
    </source>
</evidence>